<dbReference type="EMBL" id="JASSZA010000007">
    <property type="protein sequence ID" value="KAK2106107.1"/>
    <property type="molecule type" value="Genomic_DNA"/>
</dbReference>
<protein>
    <recommendedName>
        <fullName evidence="2">Peptidase M13 C-terminal domain-containing protein</fullName>
    </recommendedName>
</protein>
<accession>A0ABQ9VA70</accession>
<sequence length="67" mass="7305">MVEQYSNYSVNGEPVNGRHTLGENIADNGGLKAAYRVSPLGKHATHGTCCHLDVSRARRAKRQVPTD</sequence>
<dbReference type="Pfam" id="PF01431">
    <property type="entry name" value="Peptidase_M13"/>
    <property type="match status" value="1"/>
</dbReference>
<keyword evidence="4" id="KW-1185">Reference proteome</keyword>
<evidence type="ECO:0000256" key="1">
    <source>
        <dbReference type="SAM" id="MobiDB-lite"/>
    </source>
</evidence>
<feature type="compositionally biased region" description="Polar residues" evidence="1">
    <location>
        <begin position="1"/>
        <end position="10"/>
    </location>
</feature>
<feature type="domain" description="Peptidase M13 C-terminal" evidence="2">
    <location>
        <begin position="1"/>
        <end position="38"/>
    </location>
</feature>
<name>A0ABQ9VA70_SAGOE</name>
<dbReference type="InterPro" id="IPR018497">
    <property type="entry name" value="Peptidase_M13_C"/>
</dbReference>
<proteinExistence type="predicted"/>
<evidence type="ECO:0000313" key="4">
    <source>
        <dbReference type="Proteomes" id="UP001266305"/>
    </source>
</evidence>
<organism evidence="3 4">
    <name type="scientific">Saguinus oedipus</name>
    <name type="common">Cotton-top tamarin</name>
    <name type="synonym">Oedipomidas oedipus</name>
    <dbReference type="NCBI Taxonomy" id="9490"/>
    <lineage>
        <taxon>Eukaryota</taxon>
        <taxon>Metazoa</taxon>
        <taxon>Chordata</taxon>
        <taxon>Craniata</taxon>
        <taxon>Vertebrata</taxon>
        <taxon>Euteleostomi</taxon>
        <taxon>Mammalia</taxon>
        <taxon>Eutheria</taxon>
        <taxon>Euarchontoglires</taxon>
        <taxon>Primates</taxon>
        <taxon>Haplorrhini</taxon>
        <taxon>Platyrrhini</taxon>
        <taxon>Cebidae</taxon>
        <taxon>Callitrichinae</taxon>
        <taxon>Saguinus</taxon>
    </lineage>
</organism>
<evidence type="ECO:0000313" key="3">
    <source>
        <dbReference type="EMBL" id="KAK2106107.1"/>
    </source>
</evidence>
<reference evidence="3 4" key="1">
    <citation type="submission" date="2023-05" db="EMBL/GenBank/DDBJ databases">
        <title>B98-5 Cell Line De Novo Hybrid Assembly: An Optical Mapping Approach.</title>
        <authorList>
            <person name="Kananen K."/>
            <person name="Auerbach J.A."/>
            <person name="Kautto E."/>
            <person name="Blachly J.S."/>
        </authorList>
    </citation>
    <scope>NUCLEOTIDE SEQUENCE [LARGE SCALE GENOMIC DNA]</scope>
    <source>
        <strain evidence="3">B95-8</strain>
        <tissue evidence="3">Cell line</tissue>
    </source>
</reference>
<dbReference type="InterPro" id="IPR024079">
    <property type="entry name" value="MetalloPept_cat_dom_sf"/>
</dbReference>
<dbReference type="Proteomes" id="UP001266305">
    <property type="component" value="Unassembled WGS sequence"/>
</dbReference>
<evidence type="ECO:0000259" key="2">
    <source>
        <dbReference type="Pfam" id="PF01431"/>
    </source>
</evidence>
<gene>
    <name evidence="3" type="ORF">P7K49_015621</name>
</gene>
<comment type="caution">
    <text evidence="3">The sequence shown here is derived from an EMBL/GenBank/DDBJ whole genome shotgun (WGS) entry which is preliminary data.</text>
</comment>
<dbReference type="InterPro" id="IPR000718">
    <property type="entry name" value="Peptidase_M13"/>
</dbReference>
<feature type="region of interest" description="Disordered" evidence="1">
    <location>
        <begin position="1"/>
        <end position="21"/>
    </location>
</feature>
<dbReference type="Gene3D" id="3.40.390.10">
    <property type="entry name" value="Collagenase (Catalytic Domain)"/>
    <property type="match status" value="1"/>
</dbReference>
<dbReference type="SUPFAM" id="SSF55486">
    <property type="entry name" value="Metalloproteases ('zincins'), catalytic domain"/>
    <property type="match status" value="1"/>
</dbReference>
<dbReference type="PROSITE" id="PS51885">
    <property type="entry name" value="NEPRILYSIN"/>
    <property type="match status" value="1"/>
</dbReference>